<feature type="compositionally biased region" description="Low complexity" evidence="2">
    <location>
        <begin position="235"/>
        <end position="257"/>
    </location>
</feature>
<dbReference type="Proteomes" id="UP001430848">
    <property type="component" value="Unassembled WGS sequence"/>
</dbReference>
<organism evidence="4 5">
    <name type="scientific">Diaporthe eres</name>
    <name type="common">Phomopsis oblonga</name>
    <dbReference type="NCBI Taxonomy" id="83184"/>
    <lineage>
        <taxon>Eukaryota</taxon>
        <taxon>Fungi</taxon>
        <taxon>Dikarya</taxon>
        <taxon>Ascomycota</taxon>
        <taxon>Pezizomycotina</taxon>
        <taxon>Sordariomycetes</taxon>
        <taxon>Sordariomycetidae</taxon>
        <taxon>Diaporthales</taxon>
        <taxon>Diaporthaceae</taxon>
        <taxon>Diaporthe</taxon>
        <taxon>Diaporthe eres species complex</taxon>
    </lineage>
</organism>
<dbReference type="PANTHER" id="PTHR23295:SF6">
    <property type="entry name" value="NEOSIN, ISOFORM A"/>
    <property type="match status" value="1"/>
</dbReference>
<proteinExistence type="predicted"/>
<comment type="caution">
    <text evidence="4">The sequence shown here is derived from an EMBL/GenBank/DDBJ whole genome shotgun (WGS) entry which is preliminary data.</text>
</comment>
<name>A0ABR1PGQ2_DIAER</name>
<evidence type="ECO:0000256" key="1">
    <source>
        <dbReference type="PROSITE-ProRule" id="PRU00176"/>
    </source>
</evidence>
<feature type="compositionally biased region" description="Basic and acidic residues" evidence="2">
    <location>
        <begin position="588"/>
        <end position="607"/>
    </location>
</feature>
<dbReference type="SUPFAM" id="SSF54928">
    <property type="entry name" value="RNA-binding domain, RBD"/>
    <property type="match status" value="1"/>
</dbReference>
<feature type="compositionally biased region" description="Pro residues" evidence="2">
    <location>
        <begin position="404"/>
        <end position="422"/>
    </location>
</feature>
<keyword evidence="5" id="KW-1185">Reference proteome</keyword>
<feature type="compositionally biased region" description="Low complexity" evidence="2">
    <location>
        <begin position="891"/>
        <end position="906"/>
    </location>
</feature>
<feature type="compositionally biased region" description="Basic and acidic residues" evidence="2">
    <location>
        <begin position="301"/>
        <end position="312"/>
    </location>
</feature>
<accession>A0ABR1PGQ2</accession>
<feature type="compositionally biased region" description="Basic and acidic residues" evidence="2">
    <location>
        <begin position="129"/>
        <end position="141"/>
    </location>
</feature>
<feature type="compositionally biased region" description="Acidic residues" evidence="2">
    <location>
        <begin position="282"/>
        <end position="293"/>
    </location>
</feature>
<evidence type="ECO:0000259" key="3">
    <source>
        <dbReference type="PROSITE" id="PS50102"/>
    </source>
</evidence>
<feature type="compositionally biased region" description="Basic and acidic residues" evidence="2">
    <location>
        <begin position="617"/>
        <end position="626"/>
    </location>
</feature>
<dbReference type="InterPro" id="IPR000504">
    <property type="entry name" value="RRM_dom"/>
</dbReference>
<dbReference type="InterPro" id="IPR035979">
    <property type="entry name" value="RBD_domain_sf"/>
</dbReference>
<dbReference type="PANTHER" id="PTHR23295">
    <property type="entry name" value="NUCLEAR RECEPTOR COACTIVATOR 5-RELATED"/>
    <property type="match status" value="1"/>
</dbReference>
<feature type="region of interest" description="Disordered" evidence="2">
    <location>
        <begin position="884"/>
        <end position="911"/>
    </location>
</feature>
<feature type="compositionally biased region" description="Low complexity" evidence="2">
    <location>
        <begin position="351"/>
        <end position="390"/>
    </location>
</feature>
<dbReference type="InterPro" id="IPR012677">
    <property type="entry name" value="Nucleotide-bd_a/b_plait_sf"/>
</dbReference>
<gene>
    <name evidence="4" type="primary">NAB3</name>
    <name evidence="4" type="ORF">SLS63_003369</name>
</gene>
<feature type="domain" description="RRM" evidence="3">
    <location>
        <begin position="462"/>
        <end position="533"/>
    </location>
</feature>
<dbReference type="SMART" id="SM00360">
    <property type="entry name" value="RRM"/>
    <property type="match status" value="1"/>
</dbReference>
<dbReference type="EMBL" id="JAKNSF020000010">
    <property type="protein sequence ID" value="KAK7736391.1"/>
    <property type="molecule type" value="Genomic_DNA"/>
</dbReference>
<feature type="compositionally biased region" description="Polar residues" evidence="2">
    <location>
        <begin position="423"/>
        <end position="433"/>
    </location>
</feature>
<dbReference type="Gene3D" id="3.30.70.330">
    <property type="match status" value="1"/>
</dbReference>
<dbReference type="PROSITE" id="PS50102">
    <property type="entry name" value="RRM"/>
    <property type="match status" value="1"/>
</dbReference>
<feature type="compositionally biased region" description="Basic and acidic residues" evidence="2">
    <location>
        <begin position="258"/>
        <end position="272"/>
    </location>
</feature>
<feature type="compositionally biased region" description="Acidic residues" evidence="2">
    <location>
        <begin position="94"/>
        <end position="108"/>
    </location>
</feature>
<evidence type="ECO:0000256" key="2">
    <source>
        <dbReference type="SAM" id="MobiDB-lite"/>
    </source>
</evidence>
<reference evidence="4 5" key="1">
    <citation type="submission" date="2024-02" db="EMBL/GenBank/DDBJ databases">
        <title>De novo assembly and annotation of 12 fungi associated with fruit tree decline syndrome in Ontario, Canada.</title>
        <authorList>
            <person name="Sulman M."/>
            <person name="Ellouze W."/>
            <person name="Ilyukhin E."/>
        </authorList>
    </citation>
    <scope>NUCLEOTIDE SEQUENCE [LARGE SCALE GENOMIC DNA]</scope>
    <source>
        <strain evidence="4 5">M169</strain>
    </source>
</reference>
<evidence type="ECO:0000313" key="4">
    <source>
        <dbReference type="EMBL" id="KAK7736391.1"/>
    </source>
</evidence>
<feature type="compositionally biased region" description="Basic and acidic residues" evidence="2">
    <location>
        <begin position="536"/>
        <end position="575"/>
    </location>
</feature>
<sequence length="923" mass="99330">MTDNESPKLEAVANLSPVSPRPLHNTYTLPQVLPELQDQAEDPDVVPLEPSTFRTAAAAMAPNPDPPQQGLDAAAVEGSPDSDGTDAQSHDVSIADDDSFDAYDEDGSGQEQEHQQQEGTAGLEPESDDYARTFDSPKEQAEVADEEGEAQQPQHEDVTKTPESMNISEQLAGVPEQSAAQIVSADPTAPGVPGQEASQPSHTHTADPAQDALVPPESGHQPAPSPAVQEALPHASASDPPSLPQQSQQSQQSVASPDPDKVDPDKLDKAAPSEEQPGVQPEDVDMNTGDDSDATAIDIQKLVDEITAKAEAEASSEQPPAKPSASASLPPQSPPSMDVDQPSLPPKPALTQEQSQQTYSQTTYHHGSLPNATPYSSAPAASPSQPSFGATNGAPGAHMSQPPTYNPTPPFASYPNAYPPGTAPSQAPANNGAGLQQTYDEFLADERKHMSEAKWERFPDGSRIFIGNLSQERVSKRDVFELFHQYGRLAQISLKSAYGFVQYHTNTDAQAAMNALQGAEVKGRKINLEVSKTQKSKKDRDHSPDRKNRDRGGKGADRYDGRDSRRPPRGDDYRPGRSPSPPRRNDHRGRQDSYTRERGGGHHDSFNRKRSRSPDAYGRHGHDAYRRRSPSPYGRSRQGSDNLDIPRRYGNDVPDVQILLMQDVHKDFVEWVQRAFLDARLRVTAMFLNPRFPRDAVIQRQVLEGVHAVVELDMRAQTTAKIPLQVFDRSAGNNVRFDQYQELDPPIAAQLVLRAKGSVASQPAYPPQASYPPQPYGTPAPYGAYQQPPAPAQQYPAAVPDLTTIIAQLNQVGNVDAATLQTIIASLQQSQPQTPAPAMHPAHSMGAPAAQNTGVDLNALINNLTAASSNSAPAAMGMPGMPGYPAPAYPQAPRGPAVPPAAGSSDPARDVQNIMDTLARIRQ</sequence>
<evidence type="ECO:0000313" key="5">
    <source>
        <dbReference type="Proteomes" id="UP001430848"/>
    </source>
</evidence>
<feature type="compositionally biased region" description="Low complexity" evidence="2">
    <location>
        <begin position="630"/>
        <end position="640"/>
    </location>
</feature>
<protein>
    <submittedName>
        <fullName evidence="4">Nuclear polyadenylated RNA-binding protein 3</fullName>
    </submittedName>
</protein>
<feature type="region of interest" description="Disordered" evidence="2">
    <location>
        <begin position="1"/>
        <end position="433"/>
    </location>
</feature>
<dbReference type="InterPro" id="IPR052600">
    <property type="entry name" value="Nuc_rcpt_coact/corep"/>
</dbReference>
<keyword evidence="1" id="KW-0694">RNA-binding</keyword>
<dbReference type="Pfam" id="PF00076">
    <property type="entry name" value="RRM_1"/>
    <property type="match status" value="1"/>
</dbReference>
<feature type="compositionally biased region" description="Low complexity" evidence="2">
    <location>
        <begin position="313"/>
        <end position="330"/>
    </location>
</feature>
<feature type="region of interest" description="Disordered" evidence="2">
    <location>
        <begin position="526"/>
        <end position="648"/>
    </location>
</feature>